<name>A0A9D7SWU2_9BACT</name>
<reference evidence="1 2" key="1">
    <citation type="submission" date="2020-10" db="EMBL/GenBank/DDBJ databases">
        <title>Connecting structure to function with the recovery of over 1000 high-quality activated sludge metagenome-assembled genomes encoding full-length rRNA genes using long-read sequencing.</title>
        <authorList>
            <person name="Singleton C.M."/>
            <person name="Petriglieri F."/>
            <person name="Kristensen J.M."/>
            <person name="Kirkegaard R.H."/>
            <person name="Michaelsen T.Y."/>
            <person name="Andersen M.H."/>
            <person name="Karst S.M."/>
            <person name="Dueholm M.S."/>
            <person name="Nielsen P.H."/>
            <person name="Albertsen M."/>
        </authorList>
    </citation>
    <scope>NUCLEOTIDE SEQUENCE [LARGE SCALE GENOMIC DNA]</scope>
    <source>
        <strain evidence="1">Ribe_18-Q3-R11-54_MAXAC.273</strain>
    </source>
</reference>
<dbReference type="Proteomes" id="UP000808337">
    <property type="component" value="Unassembled WGS sequence"/>
</dbReference>
<evidence type="ECO:0000313" key="1">
    <source>
        <dbReference type="EMBL" id="MBK9984705.1"/>
    </source>
</evidence>
<protein>
    <recommendedName>
        <fullName evidence="3">Cytochrome c domain-containing protein</fullName>
    </recommendedName>
</protein>
<accession>A0A9D7SWU2</accession>
<comment type="caution">
    <text evidence="1">The sequence shown here is derived from an EMBL/GenBank/DDBJ whole genome shotgun (WGS) entry which is preliminary data.</text>
</comment>
<evidence type="ECO:0000313" key="2">
    <source>
        <dbReference type="Proteomes" id="UP000808337"/>
    </source>
</evidence>
<evidence type="ECO:0008006" key="3">
    <source>
        <dbReference type="Google" id="ProtNLM"/>
    </source>
</evidence>
<gene>
    <name evidence="1" type="ORF">IPP15_20470</name>
</gene>
<dbReference type="AlphaFoldDB" id="A0A9D7SWU2"/>
<dbReference type="EMBL" id="JADKGY010000031">
    <property type="protein sequence ID" value="MBK9984705.1"/>
    <property type="molecule type" value="Genomic_DNA"/>
</dbReference>
<sequence length="215" mass="22586">MKKYLLVFVSLGIPMFIMSICFMRCTPSAVAEGSASEVKGEDGITAYAKKMLEEGQHTFRFETFGDEAYWTDALQLNKAIAGEKNGGVGPGLSPKAALAAGLKVDMDVIPADVAAAIKAGKVNLDDPAVTLTLLQLNAVVGVKGTFDNNKKLVSIGITCASCHSTVDDAFLPGIGHRLDGWANRDLNVGAVIGMAPNLKPLTDALGVDEGTVKKF</sequence>
<organism evidence="1 2">
    <name type="scientific">Candidatus Opimibacter skivensis</name>
    <dbReference type="NCBI Taxonomy" id="2982028"/>
    <lineage>
        <taxon>Bacteria</taxon>
        <taxon>Pseudomonadati</taxon>
        <taxon>Bacteroidota</taxon>
        <taxon>Saprospiria</taxon>
        <taxon>Saprospirales</taxon>
        <taxon>Saprospiraceae</taxon>
        <taxon>Candidatus Opimibacter</taxon>
    </lineage>
</organism>
<proteinExistence type="predicted"/>